<dbReference type="GeneID" id="103165385"/>
<keyword evidence="12" id="KW-0675">Receptor</keyword>
<dbReference type="GO" id="GO:0016020">
    <property type="term" value="C:membrane"/>
    <property type="evidence" value="ECO:0007669"/>
    <property type="project" value="UniProtKB-SubCell"/>
</dbReference>
<keyword evidence="8" id="KW-0391">Immunity</keyword>
<dbReference type="PANTHER" id="PTHR10573">
    <property type="entry name" value="INTERLEUKIN-2 RECEPTOR ALPHA CHAIN"/>
    <property type="match status" value="1"/>
</dbReference>
<dbReference type="Proteomes" id="UP000002279">
    <property type="component" value="Unplaced"/>
</dbReference>
<sequence>MVLVWLLLWGTLTSLLEADPQREKCPPPNKIPFAKYTAESYLKGSQLAYRCNKGYIRRQGSEHFIECKNHSGHLEWNTFECFPTFNENGLPTEQPPSTPHEWLADGANDPPKHTDHCRAPPEQKHAKPWENMVNFYPGQKLQYKCNKDYKSQSPLPAESICKRICGKLKWTTLNFKCIHANDSDPSPPLEPGNDHTTEYSTDCPLITTSGPTDTEKMATSTVPVTKPTSTTNILVFFSTLEHQIAGMPGSPLVAVCACMLIMVIFLGWITWRRWGKRSGSGKSKPGKGKLGSASKNGPGISEYEEQTRKLKLHP</sequence>
<accession>A0A6I8MYG3</accession>
<evidence type="ECO:0000256" key="14">
    <source>
        <dbReference type="ARBA" id="ARBA00025938"/>
    </source>
</evidence>
<dbReference type="PROSITE" id="PS50923">
    <property type="entry name" value="SUSHI"/>
    <property type="match status" value="2"/>
</dbReference>
<keyword evidence="11" id="KW-1015">Disulfide bond</keyword>
<feature type="signal peptide" evidence="18">
    <location>
        <begin position="1"/>
        <end position="18"/>
    </location>
</feature>
<keyword evidence="5 17" id="KW-0812">Transmembrane</keyword>
<proteinExistence type="predicted"/>
<dbReference type="Bgee" id="ENSOANG00000015456">
    <property type="expression patterns" value="Expressed in ovary and 5 other cell types or tissues"/>
</dbReference>
<reference evidence="20" key="1">
    <citation type="submission" date="2025-08" db="UniProtKB">
        <authorList>
            <consortium name="Ensembl"/>
        </authorList>
    </citation>
    <scope>IDENTIFICATION</scope>
    <source>
        <strain evidence="20">Glennie</strain>
    </source>
</reference>
<dbReference type="RefSeq" id="XP_028934219.1">
    <property type="nucleotide sequence ID" value="XM_029078386.2"/>
</dbReference>
<dbReference type="Pfam" id="PF00084">
    <property type="entry name" value="Sushi"/>
    <property type="match status" value="2"/>
</dbReference>
<keyword evidence="6 18" id="KW-0732">Signal</keyword>
<evidence type="ECO:0000256" key="8">
    <source>
        <dbReference type="ARBA" id="ARBA00022859"/>
    </source>
</evidence>
<dbReference type="InterPro" id="IPR015486">
    <property type="entry name" value="IL-2_rcpt_alpha"/>
</dbReference>
<gene>
    <name evidence="20" type="primary">IL2RA</name>
</gene>
<dbReference type="InterPro" id="IPR035976">
    <property type="entry name" value="Sushi/SCR/CCP_sf"/>
</dbReference>
<keyword evidence="10 17" id="KW-0472">Membrane</keyword>
<reference evidence="20" key="2">
    <citation type="submission" date="2025-09" db="UniProtKB">
        <authorList>
            <consortium name="Ensembl"/>
        </authorList>
    </citation>
    <scope>IDENTIFICATION</scope>
    <source>
        <strain evidence="20">Glennie</strain>
    </source>
</reference>
<comment type="function">
    <text evidence="1">Receptor for interleukin-2. The receptor is involved in the regulation of immune tolerance by controlling regulatory T cells (TREGs) activity. TREGs suppress the activation and expansion of autoreactive T-cells.</text>
</comment>
<evidence type="ECO:0000256" key="2">
    <source>
        <dbReference type="ARBA" id="ARBA00004479"/>
    </source>
</evidence>
<evidence type="ECO:0000256" key="12">
    <source>
        <dbReference type="ARBA" id="ARBA00023170"/>
    </source>
</evidence>
<feature type="domain" description="Sushi" evidence="19">
    <location>
        <begin position="115"/>
        <end position="179"/>
    </location>
</feature>
<feature type="chain" id="PRO_5026296265" description="Interleukin-2 receptor subunit alpha" evidence="18">
    <location>
        <begin position="19"/>
        <end position="314"/>
    </location>
</feature>
<evidence type="ECO:0000256" key="16">
    <source>
        <dbReference type="SAM" id="MobiDB-lite"/>
    </source>
</evidence>
<dbReference type="GeneTree" id="ENSGT00390000018872"/>
<evidence type="ECO:0000259" key="19">
    <source>
        <dbReference type="PROSITE" id="PS50923"/>
    </source>
</evidence>
<dbReference type="InParanoid" id="A0A6I8MYG3"/>
<comment type="subunit">
    <text evidence="14">Non-covalent dimer of an alpha and a beta subunit. IL2R exists in 3 different forms: a high affinity dimer, an intermediate affinity monomer (beta subunit), and a low affinity monomer (alpha subunit). The high and intermediate affinity forms also associate with a gamma subunit.</text>
</comment>
<dbReference type="SMART" id="SM00032">
    <property type="entry name" value="CCP"/>
    <property type="match status" value="2"/>
</dbReference>
<evidence type="ECO:0000256" key="5">
    <source>
        <dbReference type="ARBA" id="ARBA00022692"/>
    </source>
</evidence>
<keyword evidence="9 17" id="KW-1133">Transmembrane helix</keyword>
<evidence type="ECO:0000256" key="9">
    <source>
        <dbReference type="ARBA" id="ARBA00022989"/>
    </source>
</evidence>
<evidence type="ECO:0000256" key="13">
    <source>
        <dbReference type="ARBA" id="ARBA00023180"/>
    </source>
</evidence>
<dbReference type="Gene3D" id="2.10.70.10">
    <property type="entry name" value="Complement Module, domain 1"/>
    <property type="match status" value="2"/>
</dbReference>
<evidence type="ECO:0000256" key="17">
    <source>
        <dbReference type="SAM" id="Phobius"/>
    </source>
</evidence>
<dbReference type="SUPFAM" id="SSF57535">
    <property type="entry name" value="Complement control module/SCR domain"/>
    <property type="match status" value="2"/>
</dbReference>
<feature type="transmembrane region" description="Helical" evidence="17">
    <location>
        <begin position="252"/>
        <end position="271"/>
    </location>
</feature>
<keyword evidence="21" id="KW-1185">Reference proteome</keyword>
<evidence type="ECO:0000256" key="4">
    <source>
        <dbReference type="ARBA" id="ARBA00022659"/>
    </source>
</evidence>
<dbReference type="Ensembl" id="ENSOANT00000055215.1">
    <property type="protein sequence ID" value="ENSOANP00000033729.1"/>
    <property type="gene ID" value="ENSOANG00000015456.2"/>
</dbReference>
<evidence type="ECO:0000313" key="21">
    <source>
        <dbReference type="Proteomes" id="UP000002279"/>
    </source>
</evidence>
<dbReference type="GO" id="GO:0019976">
    <property type="term" value="F:interleukin-2 binding"/>
    <property type="evidence" value="ECO:0000318"/>
    <property type="project" value="GO_Central"/>
</dbReference>
<evidence type="ECO:0000256" key="18">
    <source>
        <dbReference type="SAM" id="SignalP"/>
    </source>
</evidence>
<dbReference type="OMA" id="TILNCEC"/>
<feature type="region of interest" description="Disordered" evidence="16">
    <location>
        <begin position="277"/>
        <end position="314"/>
    </location>
</feature>
<evidence type="ECO:0000256" key="6">
    <source>
        <dbReference type="ARBA" id="ARBA00022729"/>
    </source>
</evidence>
<evidence type="ECO:0000256" key="10">
    <source>
        <dbReference type="ARBA" id="ARBA00023136"/>
    </source>
</evidence>
<dbReference type="GO" id="GO:0006954">
    <property type="term" value="P:inflammatory response"/>
    <property type="evidence" value="ECO:0000318"/>
    <property type="project" value="GO_Central"/>
</dbReference>
<evidence type="ECO:0000256" key="7">
    <source>
        <dbReference type="ARBA" id="ARBA00022737"/>
    </source>
</evidence>
<keyword evidence="4 15" id="KW-0768">Sushi</keyword>
<organism evidence="20 21">
    <name type="scientific">Ornithorhynchus anatinus</name>
    <name type="common">Duckbill platypus</name>
    <dbReference type="NCBI Taxonomy" id="9258"/>
    <lineage>
        <taxon>Eukaryota</taxon>
        <taxon>Metazoa</taxon>
        <taxon>Chordata</taxon>
        <taxon>Craniata</taxon>
        <taxon>Vertebrata</taxon>
        <taxon>Euteleostomi</taxon>
        <taxon>Mammalia</taxon>
        <taxon>Monotremata</taxon>
        <taxon>Ornithorhynchidae</taxon>
        <taxon>Ornithorhynchus</taxon>
    </lineage>
</organism>
<evidence type="ECO:0000256" key="3">
    <source>
        <dbReference type="ARBA" id="ARBA00013445"/>
    </source>
</evidence>
<dbReference type="PANTHER" id="PTHR10573:SF0">
    <property type="entry name" value="INTERLEUKIN-2 RECEPTOR SUBUNIT ALPHA"/>
    <property type="match status" value="1"/>
</dbReference>
<comment type="subcellular location">
    <subcellularLocation>
        <location evidence="2">Membrane</location>
        <topology evidence="2">Single-pass type I membrane protein</topology>
    </subcellularLocation>
</comment>
<feature type="domain" description="Sushi" evidence="19">
    <location>
        <begin position="23"/>
        <end position="83"/>
    </location>
</feature>
<dbReference type="CDD" id="cd00033">
    <property type="entry name" value="CCP"/>
    <property type="match status" value="2"/>
</dbReference>
<dbReference type="CTD" id="3559"/>
<evidence type="ECO:0000256" key="15">
    <source>
        <dbReference type="PROSITE-ProRule" id="PRU00302"/>
    </source>
</evidence>
<dbReference type="OrthoDB" id="9833060at2759"/>
<dbReference type="GO" id="GO:0004911">
    <property type="term" value="F:interleukin-2 receptor activity"/>
    <property type="evidence" value="ECO:0007669"/>
    <property type="project" value="InterPro"/>
</dbReference>
<keyword evidence="7" id="KW-0677">Repeat</keyword>
<evidence type="ECO:0000313" key="20">
    <source>
        <dbReference type="Ensembl" id="ENSOANP00000033729.1"/>
    </source>
</evidence>
<dbReference type="GO" id="GO:0002376">
    <property type="term" value="P:immune system process"/>
    <property type="evidence" value="ECO:0007669"/>
    <property type="project" value="UniProtKB-KW"/>
</dbReference>
<dbReference type="InterPro" id="IPR000436">
    <property type="entry name" value="Sushi_SCR_CCP_dom"/>
</dbReference>
<dbReference type="FunCoup" id="A0A6I8MYG3">
    <property type="interactions" value="859"/>
</dbReference>
<dbReference type="AlphaFoldDB" id="A0A6I8MYG3"/>
<name>A0A6I8MYG3_ORNAN</name>
<keyword evidence="13" id="KW-0325">Glycoprotein</keyword>
<evidence type="ECO:0000256" key="1">
    <source>
        <dbReference type="ARBA" id="ARBA00002381"/>
    </source>
</evidence>
<protein>
    <recommendedName>
        <fullName evidence="3">Interleukin-2 receptor subunit alpha</fullName>
    </recommendedName>
</protein>
<comment type="caution">
    <text evidence="15">Lacks conserved residue(s) required for the propagation of feature annotation.</text>
</comment>
<evidence type="ECO:0000256" key="11">
    <source>
        <dbReference type="ARBA" id="ARBA00023157"/>
    </source>
</evidence>